<organism evidence="1 2">
    <name type="scientific">Sphaerochaeta pleomorpha (strain ATCC BAA-1885 / DSM 22778 / Grapes)</name>
    <dbReference type="NCBI Taxonomy" id="158190"/>
    <lineage>
        <taxon>Bacteria</taxon>
        <taxon>Pseudomonadati</taxon>
        <taxon>Spirochaetota</taxon>
        <taxon>Spirochaetia</taxon>
        <taxon>Spirochaetales</taxon>
        <taxon>Sphaerochaetaceae</taxon>
        <taxon>Sphaerochaeta</taxon>
    </lineage>
</organism>
<dbReference type="Gene3D" id="2.60.120.200">
    <property type="match status" value="1"/>
</dbReference>
<proteinExistence type="predicted"/>
<protein>
    <submittedName>
        <fullName evidence="1">Uncharacterized protein</fullName>
    </submittedName>
</protein>
<evidence type="ECO:0000313" key="1">
    <source>
        <dbReference type="EMBL" id="AEV30792.1"/>
    </source>
</evidence>
<dbReference type="EMBL" id="CP003155">
    <property type="protein sequence ID" value="AEV30792.1"/>
    <property type="molecule type" value="Genomic_DNA"/>
</dbReference>
<dbReference type="STRING" id="158190.SpiGrapes_3044"/>
<dbReference type="HOGENOM" id="CLU_1433643_0_0_12"/>
<accession>G8QYE5</accession>
<dbReference type="Proteomes" id="UP000005632">
    <property type="component" value="Chromosome"/>
</dbReference>
<gene>
    <name evidence="1" type="ordered locus">SpiGrapes_3044</name>
</gene>
<dbReference type="KEGG" id="sgp:SpiGrapes_3044"/>
<name>G8QYE5_SPHPG</name>
<reference evidence="1 2" key="1">
    <citation type="submission" date="2011-11" db="EMBL/GenBank/DDBJ databases">
        <title>Complete sequence of Spirochaeta sp. grapes.</title>
        <authorList>
            <consortium name="US DOE Joint Genome Institute"/>
            <person name="Lucas S."/>
            <person name="Han J."/>
            <person name="Lapidus A."/>
            <person name="Cheng J.-F."/>
            <person name="Goodwin L."/>
            <person name="Pitluck S."/>
            <person name="Peters L."/>
            <person name="Ovchinnikova G."/>
            <person name="Munk A.C."/>
            <person name="Detter J.C."/>
            <person name="Han C."/>
            <person name="Tapia R."/>
            <person name="Land M."/>
            <person name="Hauser L."/>
            <person name="Kyrpides N."/>
            <person name="Ivanova N."/>
            <person name="Pagani I."/>
            <person name="Ritalahtilisa K."/>
            <person name="Loeffler F."/>
            <person name="Woyke T."/>
        </authorList>
    </citation>
    <scope>NUCLEOTIDE SEQUENCE [LARGE SCALE GENOMIC DNA]</scope>
    <source>
        <strain evidence="2">ATCC BAA-1885 / DSM 22778 / Grapes</strain>
    </source>
</reference>
<dbReference type="AlphaFoldDB" id="G8QYE5"/>
<evidence type="ECO:0000313" key="2">
    <source>
        <dbReference type="Proteomes" id="UP000005632"/>
    </source>
</evidence>
<keyword evidence="2" id="KW-1185">Reference proteome</keyword>
<sequence length="189" mass="21375">MEKNTQEAYTASMKKVMMRDFRWLGKPEIWKKDYRETTLVVEGKTELPSCPLLLAVSDEDFTCQLLIDVAPAGGESGLCIYHSDLSFCAAGLSFDTLSVHTSVRGYKTESHSPLELHTKQVLWKLDRSGESVKIFYATELENPQFIEVMQSSLPGMQRAISFGPYFSNRESKPFDSGLRSVRYAKKEGQ</sequence>